<keyword evidence="3" id="KW-1185">Reference proteome</keyword>
<gene>
    <name evidence="2" type="ORF">SNR37_003695</name>
</gene>
<dbReference type="InterPro" id="IPR029787">
    <property type="entry name" value="Nucleotide_cyclase"/>
</dbReference>
<dbReference type="EC" id="2.7.7.65" evidence="2"/>
<dbReference type="SUPFAM" id="SSF55073">
    <property type="entry name" value="Nucleotide cyclase"/>
    <property type="match status" value="1"/>
</dbReference>
<accession>A0ABU7G4J7</accession>
<dbReference type="InterPro" id="IPR043128">
    <property type="entry name" value="Rev_trsase/Diguanyl_cyclase"/>
</dbReference>
<keyword evidence="2" id="KW-0548">Nucleotidyltransferase</keyword>
<evidence type="ECO:0000313" key="3">
    <source>
        <dbReference type="Proteomes" id="UP001310248"/>
    </source>
</evidence>
<organism evidence="2 3">
    <name type="scientific">Agarivorans aestuarii</name>
    <dbReference type="NCBI Taxonomy" id="1563703"/>
    <lineage>
        <taxon>Bacteria</taxon>
        <taxon>Pseudomonadati</taxon>
        <taxon>Pseudomonadota</taxon>
        <taxon>Gammaproteobacteria</taxon>
        <taxon>Alteromonadales</taxon>
        <taxon>Alteromonadaceae</taxon>
        <taxon>Agarivorans</taxon>
    </lineage>
</organism>
<dbReference type="RefSeq" id="WP_329775412.1">
    <property type="nucleotide sequence ID" value="NZ_JAYDYW010000007.1"/>
</dbReference>
<reference evidence="3" key="1">
    <citation type="submission" date="2023-07" db="EMBL/GenBank/DDBJ databases">
        <title>Draft genome sequence of Agarivorans aestuarii strain ZMCS4, a CAZymes producing bacteria isolated from the marine brown algae Clodostephus spongiosus.</title>
        <authorList>
            <person name="Lorente B."/>
            <person name="Cabral C."/>
            <person name="Frias J."/>
            <person name="Faria J."/>
            <person name="Toubarro D."/>
        </authorList>
    </citation>
    <scope>NUCLEOTIDE SEQUENCE [LARGE SCALE GENOMIC DNA]</scope>
    <source>
        <strain evidence="3">ZMCS4</strain>
    </source>
</reference>
<dbReference type="Proteomes" id="UP001310248">
    <property type="component" value="Unassembled WGS sequence"/>
</dbReference>
<evidence type="ECO:0000313" key="2">
    <source>
        <dbReference type="EMBL" id="MEE1674258.1"/>
    </source>
</evidence>
<dbReference type="Gene3D" id="3.30.70.270">
    <property type="match status" value="1"/>
</dbReference>
<protein>
    <submittedName>
        <fullName evidence="2">Diguanylate cyclase</fullName>
        <ecNumber evidence="2">2.7.7.65</ecNumber>
    </submittedName>
</protein>
<keyword evidence="2" id="KW-0808">Transferase</keyword>
<dbReference type="Pfam" id="PF00990">
    <property type="entry name" value="GGDEF"/>
    <property type="match status" value="1"/>
</dbReference>
<dbReference type="GO" id="GO:0052621">
    <property type="term" value="F:diguanylate cyclase activity"/>
    <property type="evidence" value="ECO:0007669"/>
    <property type="project" value="UniProtKB-EC"/>
</dbReference>
<sequence length="258" mass="29213">MAEIDLVSFFHGIVEADSGYWLLQPDNGHVSVRYPWQDGRSEQLNLEQWLERIDVRCRAAFQQALHTSLQNQQAFFCHYCHSDDEWLRIHGMPVEIQQQQYLLASVLPLTMPVINDEAKLRDPQSGLLSAPLFRELLIQAMRLSQRNHEPFAILTLHYASDDSSLVCAIVAKVLQEQLRRSDSIAQFKEGELIALLYGTSRGAVDAVAAKLTSELQRQLEGVALDSLKMGWAYYPEHGDNVDTLLAHRLDAVEALCLS</sequence>
<name>A0ABU7G4J7_9ALTE</name>
<dbReference type="InterPro" id="IPR000160">
    <property type="entry name" value="GGDEF_dom"/>
</dbReference>
<dbReference type="EMBL" id="JAYDYW010000007">
    <property type="protein sequence ID" value="MEE1674258.1"/>
    <property type="molecule type" value="Genomic_DNA"/>
</dbReference>
<comment type="caution">
    <text evidence="2">The sequence shown here is derived from an EMBL/GenBank/DDBJ whole genome shotgun (WGS) entry which is preliminary data.</text>
</comment>
<evidence type="ECO:0000259" key="1">
    <source>
        <dbReference type="Pfam" id="PF00990"/>
    </source>
</evidence>
<reference evidence="2 3" key="2">
    <citation type="submission" date="2023-12" db="EMBL/GenBank/DDBJ databases">
        <authorList>
            <consortium name="Cladostephus spongiosus"/>
            <person name="Lorente B."/>
            <person name="Cabral C."/>
            <person name="Frias J."/>
            <person name="Faria J."/>
            <person name="Toubarro D."/>
        </authorList>
    </citation>
    <scope>NUCLEOTIDE SEQUENCE [LARGE SCALE GENOMIC DNA]</scope>
    <source>
        <strain evidence="2 3">ZMCS4</strain>
    </source>
</reference>
<feature type="domain" description="GGDEF" evidence="1">
    <location>
        <begin position="169"/>
        <end position="247"/>
    </location>
</feature>
<proteinExistence type="predicted"/>